<feature type="domain" description="Metallo-beta-lactamase" evidence="2">
    <location>
        <begin position="47"/>
        <end position="227"/>
    </location>
</feature>
<dbReference type="PANTHER" id="PTHR46018">
    <property type="entry name" value="ZINC PHOSPHODIESTERASE ELAC PROTEIN 1"/>
    <property type="match status" value="1"/>
</dbReference>
<sequence>MAYPPNLPVLALALLLLTIGQHALQHASALNVTFLGTGVPLTSPIRFGSANLVRTANATVLVDCGAGATQRMAAIGVNGQMIDAVFLTHLHHDHIIDLIDLLLDGAFGGRAVPQRVFGPAGTRRHVEQVLELWDHDLERFRDNLKAGSAGFDFEVTEIEPGKVASFNGLEVEAVEVRHVIIERAYGYVLRGEGRSVAFSGDTIPVDSLIEAAKDVDLLVHSVIVRDLVANNPRFTNGSNILRFHTPSTE</sequence>
<dbReference type="PANTHER" id="PTHR46018:SF2">
    <property type="entry name" value="ZINC PHOSPHODIESTERASE ELAC PROTEIN 1"/>
    <property type="match status" value="1"/>
</dbReference>
<dbReference type="SMART" id="SM00849">
    <property type="entry name" value="Lactamase_B"/>
    <property type="match status" value="1"/>
</dbReference>
<evidence type="ECO:0000313" key="4">
    <source>
        <dbReference type="Proteomes" id="UP000708148"/>
    </source>
</evidence>
<dbReference type="InterPro" id="IPR001279">
    <property type="entry name" value="Metallo-B-lactamas"/>
</dbReference>
<evidence type="ECO:0000256" key="1">
    <source>
        <dbReference type="SAM" id="SignalP"/>
    </source>
</evidence>
<dbReference type="AlphaFoldDB" id="A0A8S1IS12"/>
<accession>A0A8S1IS12</accession>
<evidence type="ECO:0000259" key="2">
    <source>
        <dbReference type="SMART" id="SM00849"/>
    </source>
</evidence>
<gene>
    <name evidence="3" type="ORF">OSTQU699_LOCUS2982</name>
</gene>
<dbReference type="SUPFAM" id="SSF56281">
    <property type="entry name" value="Metallo-hydrolase/oxidoreductase"/>
    <property type="match status" value="1"/>
</dbReference>
<comment type="caution">
    <text evidence="3">The sequence shown here is derived from an EMBL/GenBank/DDBJ whole genome shotgun (WGS) entry which is preliminary data.</text>
</comment>
<reference evidence="3" key="1">
    <citation type="submission" date="2020-12" db="EMBL/GenBank/DDBJ databases">
        <authorList>
            <person name="Iha C."/>
        </authorList>
    </citation>
    <scope>NUCLEOTIDE SEQUENCE</scope>
</reference>
<feature type="chain" id="PRO_5035825562" description="Metallo-beta-lactamase domain-containing protein" evidence="1">
    <location>
        <begin position="30"/>
        <end position="249"/>
    </location>
</feature>
<dbReference type="Pfam" id="PF23023">
    <property type="entry name" value="Anti-Pycsar_Apyc1"/>
    <property type="match status" value="1"/>
</dbReference>
<proteinExistence type="predicted"/>
<dbReference type="GO" id="GO:0042781">
    <property type="term" value="F:3'-tRNA processing endoribonuclease activity"/>
    <property type="evidence" value="ECO:0007669"/>
    <property type="project" value="TreeGrafter"/>
</dbReference>
<dbReference type="Gene3D" id="3.60.15.10">
    <property type="entry name" value="Ribonuclease Z/Hydroxyacylglutathione hydrolase-like"/>
    <property type="match status" value="1"/>
</dbReference>
<feature type="non-terminal residue" evidence="3">
    <location>
        <position position="1"/>
    </location>
</feature>
<organism evidence="3 4">
    <name type="scientific">Ostreobium quekettii</name>
    <dbReference type="NCBI Taxonomy" id="121088"/>
    <lineage>
        <taxon>Eukaryota</taxon>
        <taxon>Viridiplantae</taxon>
        <taxon>Chlorophyta</taxon>
        <taxon>core chlorophytes</taxon>
        <taxon>Ulvophyceae</taxon>
        <taxon>TCBD clade</taxon>
        <taxon>Bryopsidales</taxon>
        <taxon>Ostreobineae</taxon>
        <taxon>Ostreobiaceae</taxon>
        <taxon>Ostreobium</taxon>
    </lineage>
</organism>
<keyword evidence="1" id="KW-0732">Signal</keyword>
<name>A0A8S1IS12_9CHLO</name>
<protein>
    <recommendedName>
        <fullName evidence="2">Metallo-beta-lactamase domain-containing protein</fullName>
    </recommendedName>
</protein>
<dbReference type="InterPro" id="IPR036866">
    <property type="entry name" value="RibonucZ/Hydroxyglut_hydro"/>
</dbReference>
<dbReference type="OrthoDB" id="527344at2759"/>
<evidence type="ECO:0000313" key="3">
    <source>
        <dbReference type="EMBL" id="CAD7697621.1"/>
    </source>
</evidence>
<feature type="signal peptide" evidence="1">
    <location>
        <begin position="1"/>
        <end position="29"/>
    </location>
</feature>
<dbReference type="EMBL" id="CAJHUC010000688">
    <property type="protein sequence ID" value="CAD7697621.1"/>
    <property type="molecule type" value="Genomic_DNA"/>
</dbReference>
<keyword evidence="4" id="KW-1185">Reference proteome</keyword>
<dbReference type="Proteomes" id="UP000708148">
    <property type="component" value="Unassembled WGS sequence"/>
</dbReference>